<dbReference type="AlphaFoldDB" id="A0A383W4I9"/>
<organism evidence="6 7">
    <name type="scientific">Tetradesmus obliquus</name>
    <name type="common">Green alga</name>
    <name type="synonym">Acutodesmus obliquus</name>
    <dbReference type="NCBI Taxonomy" id="3088"/>
    <lineage>
        <taxon>Eukaryota</taxon>
        <taxon>Viridiplantae</taxon>
        <taxon>Chlorophyta</taxon>
        <taxon>core chlorophytes</taxon>
        <taxon>Chlorophyceae</taxon>
        <taxon>CS clade</taxon>
        <taxon>Sphaeropleales</taxon>
        <taxon>Scenedesmaceae</taxon>
        <taxon>Tetradesmus</taxon>
    </lineage>
</organism>
<dbReference type="EMBL" id="FNXT01001098">
    <property type="protein sequence ID" value="SZX72042.1"/>
    <property type="molecule type" value="Genomic_DNA"/>
</dbReference>
<dbReference type="InterPro" id="IPR008758">
    <property type="entry name" value="Peptidase_S28"/>
</dbReference>
<evidence type="ECO:0000256" key="4">
    <source>
        <dbReference type="ARBA" id="ARBA00023180"/>
    </source>
</evidence>
<keyword evidence="3" id="KW-0378">Hydrolase</keyword>
<evidence type="ECO:0000256" key="5">
    <source>
        <dbReference type="SAM" id="MobiDB-lite"/>
    </source>
</evidence>
<keyword evidence="7" id="KW-1185">Reference proteome</keyword>
<feature type="region of interest" description="Disordered" evidence="5">
    <location>
        <begin position="250"/>
        <end position="278"/>
    </location>
</feature>
<sequence>MVGSQQWEETSHRYHRIISAAINGNSCSPVCGDAIRRGLAGFQHLGSTAGGRQQLADTFNLCGAADAVLPDPRAVFALEMDQYGWFEGYAQVKNQPPLMGQVALACDVMTDVITKGGDELQALAAATTYFASNGSAGWCYDFNATLFMTGPSTYTYQSCTQGFPNTAMLPERHTRRHTLVPPYKVHQKELESECRQIFGQDLPRLKVPAVAADVKRLLREVGGVVFTNGEFDGWAGGSFLSDEDVWPAAHSTVKTRQQQQQSGAAASQGLPPASSISRRLAAAGSASSSSSSSSTAAKARVAFVSYKGASHCTDTHNLAVHSPAQQPSSWARQRRQAMQYAQQFADRQRRSMLLQGSR</sequence>
<dbReference type="GO" id="GO:0008239">
    <property type="term" value="F:dipeptidyl-peptidase activity"/>
    <property type="evidence" value="ECO:0007669"/>
    <property type="project" value="TreeGrafter"/>
</dbReference>
<dbReference type="Pfam" id="PF05577">
    <property type="entry name" value="Peptidase_S28"/>
    <property type="match status" value="1"/>
</dbReference>
<evidence type="ECO:0000256" key="3">
    <source>
        <dbReference type="ARBA" id="ARBA00022801"/>
    </source>
</evidence>
<evidence type="ECO:0000256" key="1">
    <source>
        <dbReference type="ARBA" id="ARBA00022670"/>
    </source>
</evidence>
<evidence type="ECO:0000313" key="6">
    <source>
        <dbReference type="EMBL" id="SZX72042.1"/>
    </source>
</evidence>
<evidence type="ECO:0000256" key="2">
    <source>
        <dbReference type="ARBA" id="ARBA00022729"/>
    </source>
</evidence>
<dbReference type="PANTHER" id="PTHR11010">
    <property type="entry name" value="PROTEASE S28 PRO-X CARBOXYPEPTIDASE-RELATED"/>
    <property type="match status" value="1"/>
</dbReference>
<dbReference type="PANTHER" id="PTHR11010:SF38">
    <property type="entry name" value="LYSOSOMAL PRO-X CARBOXYPEPTIDASE"/>
    <property type="match status" value="1"/>
</dbReference>
<reference evidence="6 7" key="1">
    <citation type="submission" date="2016-10" db="EMBL/GenBank/DDBJ databases">
        <authorList>
            <person name="Cai Z."/>
        </authorList>
    </citation>
    <scope>NUCLEOTIDE SEQUENCE [LARGE SCALE GENOMIC DNA]</scope>
</reference>
<accession>A0A383W4I9</accession>
<protein>
    <submittedName>
        <fullName evidence="6">Uncharacterized protein</fullName>
    </submittedName>
</protein>
<keyword evidence="2" id="KW-0732">Signal</keyword>
<dbReference type="Proteomes" id="UP000256970">
    <property type="component" value="Unassembled WGS sequence"/>
</dbReference>
<name>A0A383W4I9_TETOB</name>
<keyword evidence="4" id="KW-0325">Glycoprotein</keyword>
<dbReference type="GO" id="GO:0006508">
    <property type="term" value="P:proteolysis"/>
    <property type="evidence" value="ECO:0007669"/>
    <property type="project" value="UniProtKB-KW"/>
</dbReference>
<dbReference type="Gene3D" id="1.20.120.980">
    <property type="entry name" value="Serine carboxypeptidase S28, SKS domain"/>
    <property type="match status" value="1"/>
</dbReference>
<evidence type="ECO:0000313" key="7">
    <source>
        <dbReference type="Proteomes" id="UP000256970"/>
    </source>
</evidence>
<keyword evidence="1" id="KW-0645">Protease</keyword>
<feature type="compositionally biased region" description="Low complexity" evidence="5">
    <location>
        <begin position="257"/>
        <end position="278"/>
    </location>
</feature>
<proteinExistence type="predicted"/>
<dbReference type="GO" id="GO:0070008">
    <property type="term" value="F:serine-type exopeptidase activity"/>
    <property type="evidence" value="ECO:0007669"/>
    <property type="project" value="InterPro"/>
</dbReference>
<gene>
    <name evidence="6" type="ORF">BQ4739_LOCUS12137</name>
</gene>
<dbReference type="InterPro" id="IPR042269">
    <property type="entry name" value="Ser_carbopepase_S28_SKS"/>
</dbReference>